<feature type="region of interest" description="Disordered" evidence="1">
    <location>
        <begin position="71"/>
        <end position="98"/>
    </location>
</feature>
<gene>
    <name evidence="2" type="ORF">Anapl_16987</name>
</gene>
<organism evidence="2 3">
    <name type="scientific">Anas platyrhynchos</name>
    <name type="common">Mallard</name>
    <name type="synonym">Anas boschas</name>
    <dbReference type="NCBI Taxonomy" id="8839"/>
    <lineage>
        <taxon>Eukaryota</taxon>
        <taxon>Metazoa</taxon>
        <taxon>Chordata</taxon>
        <taxon>Craniata</taxon>
        <taxon>Vertebrata</taxon>
        <taxon>Euteleostomi</taxon>
        <taxon>Archelosauria</taxon>
        <taxon>Archosauria</taxon>
        <taxon>Dinosauria</taxon>
        <taxon>Saurischia</taxon>
        <taxon>Theropoda</taxon>
        <taxon>Coelurosauria</taxon>
        <taxon>Aves</taxon>
        <taxon>Neognathae</taxon>
        <taxon>Galloanserae</taxon>
        <taxon>Anseriformes</taxon>
        <taxon>Anatidae</taxon>
        <taxon>Anatinae</taxon>
        <taxon>Anas</taxon>
    </lineage>
</organism>
<accession>R0L6Q6</accession>
<name>R0L6Q6_ANAPL</name>
<evidence type="ECO:0000313" key="2">
    <source>
        <dbReference type="EMBL" id="EOA97104.1"/>
    </source>
</evidence>
<dbReference type="EMBL" id="KB743775">
    <property type="protein sequence ID" value="EOA97104.1"/>
    <property type="molecule type" value="Genomic_DNA"/>
</dbReference>
<dbReference type="Proteomes" id="UP000296049">
    <property type="component" value="Unassembled WGS sequence"/>
</dbReference>
<sequence length="162" mass="16875">MARWHRLLAATPRHGQLIPWAKLLESLLCLRWLYLESGGKLGVSLTQISAPCFGSEGVGYAANIFPGNRAGHAASPSAGEARSDAPSAGSAVRPALDPEGECLGAHEEEEAGGMLRDGEGGVDGTALWKEGAQVAGIEVPVANGAWCPRLSAQLTRTIASKY</sequence>
<dbReference type="AlphaFoldDB" id="R0L6Q6"/>
<evidence type="ECO:0000256" key="1">
    <source>
        <dbReference type="SAM" id="MobiDB-lite"/>
    </source>
</evidence>
<keyword evidence="3" id="KW-1185">Reference proteome</keyword>
<proteinExistence type="predicted"/>
<evidence type="ECO:0000313" key="3">
    <source>
        <dbReference type="Proteomes" id="UP000296049"/>
    </source>
</evidence>
<reference evidence="3" key="1">
    <citation type="journal article" date="2013" name="Nat. Genet.">
        <title>The duck genome and transcriptome provide insight into an avian influenza virus reservoir species.</title>
        <authorList>
            <person name="Huang Y."/>
            <person name="Li Y."/>
            <person name="Burt D.W."/>
            <person name="Chen H."/>
            <person name="Zhang Y."/>
            <person name="Qian W."/>
            <person name="Kim H."/>
            <person name="Gan S."/>
            <person name="Zhao Y."/>
            <person name="Li J."/>
            <person name="Yi K."/>
            <person name="Feng H."/>
            <person name="Zhu P."/>
            <person name="Li B."/>
            <person name="Liu Q."/>
            <person name="Fairley S."/>
            <person name="Magor K.E."/>
            <person name="Du Z."/>
            <person name="Hu X."/>
            <person name="Goodman L."/>
            <person name="Tafer H."/>
            <person name="Vignal A."/>
            <person name="Lee T."/>
            <person name="Kim K.W."/>
            <person name="Sheng Z."/>
            <person name="An Y."/>
            <person name="Searle S."/>
            <person name="Herrero J."/>
            <person name="Groenen M.A."/>
            <person name="Crooijmans R.P."/>
            <person name="Faraut T."/>
            <person name="Cai Q."/>
            <person name="Webster R.G."/>
            <person name="Aldridge J.R."/>
            <person name="Warren W.C."/>
            <person name="Bartschat S."/>
            <person name="Kehr S."/>
            <person name="Marz M."/>
            <person name="Stadler P.F."/>
            <person name="Smith J."/>
            <person name="Kraus R.H."/>
            <person name="Zhao Y."/>
            <person name="Ren L."/>
            <person name="Fei J."/>
            <person name="Morisson M."/>
            <person name="Kaiser P."/>
            <person name="Griffin D.K."/>
            <person name="Rao M."/>
            <person name="Pitel F."/>
            <person name="Wang J."/>
            <person name="Li N."/>
        </authorList>
    </citation>
    <scope>NUCLEOTIDE SEQUENCE [LARGE SCALE GENOMIC DNA]</scope>
</reference>
<protein>
    <submittedName>
        <fullName evidence="2">Uncharacterized protein</fullName>
    </submittedName>
</protein>